<evidence type="ECO:0000313" key="1">
    <source>
        <dbReference type="EMBL" id="KIJ28032.1"/>
    </source>
</evidence>
<sequence>DQHVMKLGGMIYFGGAHFTSCIISQDNRVYFNDVLSTARQCIYEGSFTSLSPQDLWIKDGKQAVAAIY</sequence>
<reference evidence="1 2" key="1">
    <citation type="submission" date="2014-06" db="EMBL/GenBank/DDBJ databases">
        <title>Evolutionary Origins and Diversification of the Mycorrhizal Mutualists.</title>
        <authorList>
            <consortium name="DOE Joint Genome Institute"/>
            <consortium name="Mycorrhizal Genomics Consortium"/>
            <person name="Kohler A."/>
            <person name="Kuo A."/>
            <person name="Nagy L.G."/>
            <person name="Floudas D."/>
            <person name="Copeland A."/>
            <person name="Barry K.W."/>
            <person name="Cichocki N."/>
            <person name="Veneault-Fourrey C."/>
            <person name="LaButti K."/>
            <person name="Lindquist E.A."/>
            <person name="Lipzen A."/>
            <person name="Lundell T."/>
            <person name="Morin E."/>
            <person name="Murat C."/>
            <person name="Riley R."/>
            <person name="Ohm R."/>
            <person name="Sun H."/>
            <person name="Tunlid A."/>
            <person name="Henrissat B."/>
            <person name="Grigoriev I.V."/>
            <person name="Hibbett D.S."/>
            <person name="Martin F."/>
        </authorList>
    </citation>
    <scope>NUCLEOTIDE SEQUENCE [LARGE SCALE GENOMIC DNA]</scope>
    <source>
        <strain evidence="1 2">SS14</strain>
    </source>
</reference>
<dbReference type="AlphaFoldDB" id="A0A0C9UGD2"/>
<evidence type="ECO:0000313" key="2">
    <source>
        <dbReference type="Proteomes" id="UP000054279"/>
    </source>
</evidence>
<dbReference type="Proteomes" id="UP000054279">
    <property type="component" value="Unassembled WGS sequence"/>
</dbReference>
<proteinExistence type="predicted"/>
<dbReference type="EMBL" id="KN837317">
    <property type="protein sequence ID" value="KIJ28032.1"/>
    <property type="molecule type" value="Genomic_DNA"/>
</dbReference>
<protein>
    <submittedName>
        <fullName evidence="1">Uncharacterized protein</fullName>
    </submittedName>
</protein>
<gene>
    <name evidence="1" type="ORF">M422DRAFT_86095</name>
</gene>
<feature type="non-terminal residue" evidence="1">
    <location>
        <position position="1"/>
    </location>
</feature>
<name>A0A0C9UGD2_SPHS4</name>
<accession>A0A0C9UGD2</accession>
<dbReference type="OrthoDB" id="2629491at2759"/>
<organism evidence="1 2">
    <name type="scientific">Sphaerobolus stellatus (strain SS14)</name>
    <dbReference type="NCBI Taxonomy" id="990650"/>
    <lineage>
        <taxon>Eukaryota</taxon>
        <taxon>Fungi</taxon>
        <taxon>Dikarya</taxon>
        <taxon>Basidiomycota</taxon>
        <taxon>Agaricomycotina</taxon>
        <taxon>Agaricomycetes</taxon>
        <taxon>Phallomycetidae</taxon>
        <taxon>Geastrales</taxon>
        <taxon>Sphaerobolaceae</taxon>
        <taxon>Sphaerobolus</taxon>
    </lineage>
</organism>
<keyword evidence="2" id="KW-1185">Reference proteome</keyword>
<dbReference type="HOGENOM" id="CLU_161516_1_1_1"/>
<feature type="non-terminal residue" evidence="1">
    <location>
        <position position="68"/>
    </location>
</feature>